<name>X5MLM8_9HYPH</name>
<gene>
    <name evidence="4" type="ORF">BN1012_Phect327</name>
</gene>
<dbReference type="EC" id="5.99.1.4" evidence="1"/>
<dbReference type="SUPFAM" id="SSF52833">
    <property type="entry name" value="Thioredoxin-like"/>
    <property type="match status" value="1"/>
</dbReference>
<proteinExistence type="inferred from homology"/>
<dbReference type="GO" id="GO:0016491">
    <property type="term" value="F:oxidoreductase activity"/>
    <property type="evidence" value="ECO:0007669"/>
    <property type="project" value="InterPro"/>
</dbReference>
<organism evidence="4 5">
    <name type="scientific">Candidatus Phaeomarinibacter ectocarpi</name>
    <dbReference type="NCBI Taxonomy" id="1458461"/>
    <lineage>
        <taxon>Bacteria</taxon>
        <taxon>Pseudomonadati</taxon>
        <taxon>Pseudomonadota</taxon>
        <taxon>Alphaproteobacteria</taxon>
        <taxon>Hyphomicrobiales</taxon>
        <taxon>Parvibaculaceae</taxon>
        <taxon>Candidatus Phaeomarinibacter</taxon>
    </lineage>
</organism>
<keyword evidence="1 4" id="KW-0413">Isomerase</keyword>
<dbReference type="AlphaFoldDB" id="X5MLM8"/>
<feature type="domain" description="DSBA-like thioredoxin" evidence="3">
    <location>
        <begin position="11"/>
        <end position="191"/>
    </location>
</feature>
<dbReference type="InterPro" id="IPR001853">
    <property type="entry name" value="DSBA-like_thioredoxin_dom"/>
</dbReference>
<feature type="active site" description="Nucleophile" evidence="2">
    <location>
        <position position="16"/>
    </location>
</feature>
<dbReference type="HOGENOM" id="CLU_069253_1_3_5"/>
<dbReference type="InterPro" id="IPR014440">
    <property type="entry name" value="HCCAis_GSTk"/>
</dbReference>
<dbReference type="OrthoDB" id="5244108at2"/>
<dbReference type="InterPro" id="IPR051924">
    <property type="entry name" value="GST_Kappa/NadH"/>
</dbReference>
<dbReference type="PIRSF" id="PIRSF006386">
    <property type="entry name" value="HCCAis_GSTk"/>
    <property type="match status" value="1"/>
</dbReference>
<dbReference type="EMBL" id="HG966617">
    <property type="protein sequence ID" value="CDO58541.1"/>
    <property type="molecule type" value="Genomic_DNA"/>
</dbReference>
<dbReference type="KEGG" id="pect:BN1012_Phect327"/>
<dbReference type="STRING" id="1458461.BN1012_Phect327"/>
<evidence type="ECO:0000259" key="3">
    <source>
        <dbReference type="Pfam" id="PF01323"/>
    </source>
</evidence>
<dbReference type="PANTHER" id="PTHR42943">
    <property type="entry name" value="GLUTATHIONE S-TRANSFERASE KAPPA"/>
    <property type="match status" value="1"/>
</dbReference>
<evidence type="ECO:0000256" key="1">
    <source>
        <dbReference type="PIRNR" id="PIRNR006386"/>
    </source>
</evidence>
<protein>
    <recommendedName>
        <fullName evidence="1">2-hydroxychromene-2-carboxylate isomerase</fullName>
        <ecNumber evidence="1">5.99.1.4</ecNumber>
    </recommendedName>
</protein>
<accession>X5MLM8</accession>
<reference evidence="4 5" key="1">
    <citation type="journal article" date="2014" name="Front. Genet.">
        <title>Genome and metabolic network of "Candidatus Phaeomarinobacter ectocarpi" Ec32, a new candidate genus of Alphaproteobacteria frequently associated with brown algae.</title>
        <authorList>
            <person name="Dittami S.M."/>
            <person name="Barbeyron T."/>
            <person name="Boyen C."/>
            <person name="Cambefort J."/>
            <person name="Collet G."/>
            <person name="Delage L."/>
            <person name="Gobet A."/>
            <person name="Groisillier A."/>
            <person name="Leblanc C."/>
            <person name="Michel G."/>
            <person name="Scornet D."/>
            <person name="Siegel A."/>
            <person name="Tapia J.E."/>
            <person name="Tonon T."/>
        </authorList>
    </citation>
    <scope>NUCLEOTIDE SEQUENCE [LARGE SCALE GENOMIC DNA]</scope>
    <source>
        <strain evidence="4 5">Ec32</strain>
    </source>
</reference>
<comment type="similarity">
    <text evidence="1">Belongs to the GST superfamily. NadH family.</text>
</comment>
<evidence type="ECO:0000256" key="2">
    <source>
        <dbReference type="PIRSR" id="PIRSR006386-1"/>
    </source>
</evidence>
<dbReference type="InterPro" id="IPR036249">
    <property type="entry name" value="Thioredoxin-like_sf"/>
</dbReference>
<sequence>MTHPDAPFRFYFFLRSPYVWLAAEQLARDGIDVDPIPVVGFVEGTVFGDPVANPPRLAYVIEDIARIAKRMGLALAPPVDPEDWTPVHNVAELAKREGKGLAFVQAAGRARWTQSAVLDDADVLANIAVSVGIDGTAARSAMGDASLRAQMEKAYAPLIEKDQVFGVPFFAFDAGSKTHRYWGQDRIGMMVDDAREMAVL</sequence>
<dbReference type="GO" id="GO:0018845">
    <property type="term" value="F:2-hydroxychromene-2-carboxylate isomerase activity"/>
    <property type="evidence" value="ECO:0007669"/>
    <property type="project" value="UniProtKB-UniRule"/>
</dbReference>
<dbReference type="Gene3D" id="3.40.30.10">
    <property type="entry name" value="Glutaredoxin"/>
    <property type="match status" value="1"/>
</dbReference>
<comment type="catalytic activity">
    <reaction evidence="1">
        <text>2-hydroxychromene-2-carboxylate = (3E)-4-(2-hydroxyphenyl)-2-oxobut-3-enoate</text>
        <dbReference type="Rhea" id="RHEA:27401"/>
        <dbReference type="ChEBI" id="CHEBI:59350"/>
        <dbReference type="ChEBI" id="CHEBI:59353"/>
        <dbReference type="EC" id="5.99.1.4"/>
    </reaction>
</comment>
<dbReference type="RefSeq" id="WP_052535026.1">
    <property type="nucleotide sequence ID" value="NZ_HG966617.1"/>
</dbReference>
<dbReference type="Proteomes" id="UP000032160">
    <property type="component" value="Chromosome I"/>
</dbReference>
<dbReference type="PANTHER" id="PTHR42943:SF2">
    <property type="entry name" value="GLUTATHIONE S-TRANSFERASE KAPPA 1"/>
    <property type="match status" value="1"/>
</dbReference>
<keyword evidence="5" id="KW-1185">Reference proteome</keyword>
<evidence type="ECO:0000313" key="4">
    <source>
        <dbReference type="EMBL" id="CDO58541.1"/>
    </source>
</evidence>
<evidence type="ECO:0000313" key="5">
    <source>
        <dbReference type="Proteomes" id="UP000032160"/>
    </source>
</evidence>
<dbReference type="Pfam" id="PF01323">
    <property type="entry name" value="DSBA"/>
    <property type="match status" value="1"/>
</dbReference>